<dbReference type="Proteomes" id="UP000447833">
    <property type="component" value="Unassembled WGS sequence"/>
</dbReference>
<proteinExistence type="inferred from homology"/>
<dbReference type="GO" id="GO:0042744">
    <property type="term" value="P:hydrogen peroxide catabolic process"/>
    <property type="evidence" value="ECO:0007669"/>
    <property type="project" value="TreeGrafter"/>
</dbReference>
<dbReference type="PANTHER" id="PTHR10681:SF121">
    <property type="entry name" value="ALKYL HYDROPEROXIDE REDUCTASE C"/>
    <property type="match status" value="1"/>
</dbReference>
<dbReference type="InterPro" id="IPR024706">
    <property type="entry name" value="Peroxiredoxin_AhpC-typ"/>
</dbReference>
<dbReference type="PIRSF" id="PIRSF000239">
    <property type="entry name" value="AHPC"/>
    <property type="match status" value="1"/>
</dbReference>
<dbReference type="InterPro" id="IPR000866">
    <property type="entry name" value="AhpC/TSA"/>
</dbReference>
<comment type="similarity">
    <text evidence="1">Belongs to the peroxiredoxin family. AhpC/Prx1 subfamily.</text>
</comment>
<evidence type="ECO:0000259" key="7">
    <source>
        <dbReference type="Pfam" id="PF00578"/>
    </source>
</evidence>
<reference evidence="9 10" key="1">
    <citation type="submission" date="2019-11" db="EMBL/GenBank/DDBJ databases">
        <title>Genome sequences of 17 halophilic strains isolated from different environments.</title>
        <authorList>
            <person name="Furrow R.E."/>
        </authorList>
    </citation>
    <scope>NUCLEOTIDE SEQUENCE [LARGE SCALE GENOMIC DNA]</scope>
    <source>
        <strain evidence="9 10">22506_14_FS</strain>
    </source>
</reference>
<dbReference type="AlphaFoldDB" id="A0A845F113"/>
<evidence type="ECO:0000256" key="4">
    <source>
        <dbReference type="ARBA" id="ARBA00023002"/>
    </source>
</evidence>
<keyword evidence="6" id="KW-0676">Redox-active center</keyword>
<evidence type="ECO:0000313" key="10">
    <source>
        <dbReference type="Proteomes" id="UP000447833"/>
    </source>
</evidence>
<name>A0A845F113_9BACL</name>
<dbReference type="Pfam" id="PF00578">
    <property type="entry name" value="AhpC-TSA"/>
    <property type="match status" value="1"/>
</dbReference>
<evidence type="ECO:0000256" key="2">
    <source>
        <dbReference type="ARBA" id="ARBA00022559"/>
    </source>
</evidence>
<dbReference type="InterPro" id="IPR036249">
    <property type="entry name" value="Thioredoxin-like_sf"/>
</dbReference>
<dbReference type="InterPro" id="IPR050217">
    <property type="entry name" value="Peroxiredoxin"/>
</dbReference>
<keyword evidence="2" id="KW-0575">Peroxidase</keyword>
<keyword evidence="5" id="KW-1015">Disulfide bond</keyword>
<dbReference type="GO" id="GO:0006979">
    <property type="term" value="P:response to oxidative stress"/>
    <property type="evidence" value="ECO:0007669"/>
    <property type="project" value="TreeGrafter"/>
</dbReference>
<dbReference type="GO" id="GO:0005829">
    <property type="term" value="C:cytosol"/>
    <property type="evidence" value="ECO:0007669"/>
    <property type="project" value="TreeGrafter"/>
</dbReference>
<evidence type="ECO:0000256" key="1">
    <source>
        <dbReference type="ARBA" id="ARBA00009796"/>
    </source>
</evidence>
<evidence type="ECO:0000256" key="5">
    <source>
        <dbReference type="ARBA" id="ARBA00023157"/>
    </source>
</evidence>
<sequence>MAAVAAIYPELQAMNTVVLGISTDSVYAHKVFTEVSPAASKVNYPLVSDRNHRISRDYRVLNEEAGATYRGTVIINPEGVIVSKMMYPVEVGRNAYEILRLMQALQYNVKTGEAVPANWVPGQPGIVRRSKYIGRM</sequence>
<gene>
    <name evidence="9" type="ORF">GLW07_14435</name>
</gene>
<dbReference type="Gene3D" id="3.40.30.10">
    <property type="entry name" value="Glutaredoxin"/>
    <property type="match status" value="1"/>
</dbReference>
<dbReference type="SUPFAM" id="SSF52833">
    <property type="entry name" value="Thioredoxin-like"/>
    <property type="match status" value="1"/>
</dbReference>
<dbReference type="GO" id="GO:0008379">
    <property type="term" value="F:thioredoxin peroxidase activity"/>
    <property type="evidence" value="ECO:0007669"/>
    <property type="project" value="TreeGrafter"/>
</dbReference>
<accession>A0A845F113</accession>
<organism evidence="9 10">
    <name type="scientific">Guptibacillus hwajinpoensis</name>
    <dbReference type="NCBI Taxonomy" id="208199"/>
    <lineage>
        <taxon>Bacteria</taxon>
        <taxon>Bacillati</taxon>
        <taxon>Bacillota</taxon>
        <taxon>Bacilli</taxon>
        <taxon>Bacillales</taxon>
        <taxon>Guptibacillaceae</taxon>
        <taxon>Guptibacillus</taxon>
    </lineage>
</organism>
<dbReference type="Pfam" id="PF10417">
    <property type="entry name" value="1-cysPrx_C"/>
    <property type="match status" value="1"/>
</dbReference>
<dbReference type="EMBL" id="WMEY01000004">
    <property type="protein sequence ID" value="MYL64553.1"/>
    <property type="molecule type" value="Genomic_DNA"/>
</dbReference>
<keyword evidence="3" id="KW-0049">Antioxidant</keyword>
<keyword evidence="4" id="KW-0560">Oxidoreductase</keyword>
<dbReference type="PANTHER" id="PTHR10681">
    <property type="entry name" value="THIOREDOXIN PEROXIDASE"/>
    <property type="match status" value="1"/>
</dbReference>
<evidence type="ECO:0000259" key="8">
    <source>
        <dbReference type="Pfam" id="PF10417"/>
    </source>
</evidence>
<comment type="caution">
    <text evidence="9">The sequence shown here is derived from an EMBL/GenBank/DDBJ whole genome shotgun (WGS) entry which is preliminary data.</text>
</comment>
<protein>
    <submittedName>
        <fullName evidence="9">Redoxin domain-containing protein</fullName>
    </submittedName>
</protein>
<dbReference type="GO" id="GO:0033554">
    <property type="term" value="P:cellular response to stress"/>
    <property type="evidence" value="ECO:0007669"/>
    <property type="project" value="TreeGrafter"/>
</dbReference>
<dbReference type="GO" id="GO:0045454">
    <property type="term" value="P:cell redox homeostasis"/>
    <property type="evidence" value="ECO:0007669"/>
    <property type="project" value="TreeGrafter"/>
</dbReference>
<evidence type="ECO:0000256" key="3">
    <source>
        <dbReference type="ARBA" id="ARBA00022862"/>
    </source>
</evidence>
<feature type="domain" description="Alkyl hydroperoxide reductase subunit C/ Thiol specific antioxidant" evidence="7">
    <location>
        <begin position="1"/>
        <end position="82"/>
    </location>
</feature>
<feature type="domain" description="Peroxiredoxin C-terminal" evidence="8">
    <location>
        <begin position="104"/>
        <end position="127"/>
    </location>
</feature>
<evidence type="ECO:0000256" key="6">
    <source>
        <dbReference type="ARBA" id="ARBA00023284"/>
    </source>
</evidence>
<dbReference type="InterPro" id="IPR019479">
    <property type="entry name" value="Peroxiredoxin_C"/>
</dbReference>
<evidence type="ECO:0000313" key="9">
    <source>
        <dbReference type="EMBL" id="MYL64553.1"/>
    </source>
</evidence>